<dbReference type="EMBL" id="RQTK01001694">
    <property type="protein sequence ID" value="RUS69403.1"/>
    <property type="molecule type" value="Genomic_DNA"/>
</dbReference>
<dbReference type="InterPro" id="IPR006201">
    <property type="entry name" value="Neur_channel"/>
</dbReference>
<dbReference type="Gene3D" id="2.70.170.10">
    <property type="entry name" value="Neurotransmitter-gated ion-channel ligand-binding domain"/>
    <property type="match status" value="1"/>
</dbReference>
<dbReference type="AlphaFoldDB" id="A0A3S1BKM9"/>
<evidence type="ECO:0000256" key="8">
    <source>
        <dbReference type="ARBA" id="ARBA00023157"/>
    </source>
</evidence>
<feature type="domain" description="Neurotransmitter-gated ion-channel transmembrane" evidence="17">
    <location>
        <begin position="224"/>
        <end position="417"/>
    </location>
</feature>
<dbReference type="Gene3D" id="1.20.58.390">
    <property type="entry name" value="Neurotransmitter-gated ion-channel transmembrane domain"/>
    <property type="match status" value="1"/>
</dbReference>
<evidence type="ECO:0000256" key="13">
    <source>
        <dbReference type="ARBA" id="ARBA00034099"/>
    </source>
</evidence>
<evidence type="ECO:0000256" key="15">
    <source>
        <dbReference type="SAM" id="MobiDB-lite"/>
    </source>
</evidence>
<keyword evidence="8" id="KW-1015">Disulfide bond</keyword>
<keyword evidence="12 14" id="KW-0407">Ion channel</keyword>
<evidence type="ECO:0000256" key="10">
    <source>
        <dbReference type="ARBA" id="ARBA00023180"/>
    </source>
</evidence>
<feature type="transmembrane region" description="Helical" evidence="14">
    <location>
        <begin position="218"/>
        <end position="242"/>
    </location>
</feature>
<sequence>VPDEQQLYERIMGGYVKWVRPILNSSQPIKVKFAMRLNQIVSLDERQQVLTTNVFIDQTWTDPALAWDPTEFKDVRALRIPADQVWRPDTFIYNNADNGSTGFIDGTYIQIRHTGAVNWPVPVRLRSSCVVKITYFPFDRQYCMVRFGSWIYRLTSLFVSSLVLETPVLKTVIFVKSDVQILLPFEVNRTLEADGGGKDGDDHNDNGDAVIYLKRNTFFYLFNIIVPCCMLSVLTLMTFWLPPTSCEKVTLGLNVFLAFSMFMLLIAEEVPASSDAVPLIGVYLCVVMTMTSISVLCAVLVTNLHNRGSKLKAAPRWLARLFIRYLAAPMRVSKDVQLLASTIYLPEHSQFFFLYDDQWKSQNQGVRSQSDEKGNGPSKEGQVFVQASEGSREMTEKGDTSKVGAKSKQMTYDMESKQQTGDGRSHTLQPYCSDSHLGYGWTGSWERVAYEDHNDKEECSGMSNSRDSKNDMPCLYVTQDAKNSHPSHPEVLHMNVTGTDMSHGQISTKPEGSGQAMSVKSFAKNASPKSFDVSGVKKKTEPPALYQETSLCGGDSWFVTQQDRPQTLGKNINQTSSSTSYDHCSLTAPHFKPSLKPQQNFYSSLSPIDSDSEGAFRQLLPVLNDRQVNESPACEAVSRAISPHTHSEGDDDNESEVWVLRDDFKGANFTETNAEGVHFSKNKQQPKLCKTTVVPQSLPSTEHNALSTACEKPTQILSQSARHSRLVLKRARIMIAEWCIIAKVMDRILFILCLIATLFAYIFILIVVPLEFGTQTGNVTFVNTVNTGRYVWQQS</sequence>
<protein>
    <recommendedName>
        <fullName evidence="20">Neurotransmitter-gated ion-channel ligand-binding domain-containing protein</fullName>
    </recommendedName>
</protein>
<dbReference type="Pfam" id="PF02931">
    <property type="entry name" value="Neur_chan_LBD"/>
    <property type="match status" value="1"/>
</dbReference>
<evidence type="ECO:0000256" key="3">
    <source>
        <dbReference type="ARBA" id="ARBA00022692"/>
    </source>
</evidence>
<keyword evidence="11" id="KW-1071">Ligand-gated ion channel</keyword>
<dbReference type="GO" id="GO:0004888">
    <property type="term" value="F:transmembrane signaling receptor activity"/>
    <property type="evidence" value="ECO:0007669"/>
    <property type="project" value="InterPro"/>
</dbReference>
<dbReference type="SUPFAM" id="SSF90112">
    <property type="entry name" value="Neurotransmitter-gated ion-channel transmembrane pore"/>
    <property type="match status" value="1"/>
</dbReference>
<dbReference type="STRING" id="188477.A0A3S1BKM9"/>
<dbReference type="CDD" id="cd19051">
    <property type="entry name" value="LGIC_TM_cation"/>
    <property type="match status" value="1"/>
</dbReference>
<evidence type="ECO:0000259" key="16">
    <source>
        <dbReference type="Pfam" id="PF02931"/>
    </source>
</evidence>
<dbReference type="GO" id="GO:0045211">
    <property type="term" value="C:postsynaptic membrane"/>
    <property type="evidence" value="ECO:0007669"/>
    <property type="project" value="InterPro"/>
</dbReference>
<dbReference type="PROSITE" id="PS00236">
    <property type="entry name" value="NEUROTR_ION_CHANNEL"/>
    <property type="match status" value="1"/>
</dbReference>
<evidence type="ECO:0000313" key="19">
    <source>
        <dbReference type="Proteomes" id="UP000271974"/>
    </source>
</evidence>
<evidence type="ECO:0000256" key="4">
    <source>
        <dbReference type="ARBA" id="ARBA00022989"/>
    </source>
</evidence>
<dbReference type="InterPro" id="IPR006202">
    <property type="entry name" value="Neur_chan_lig-bd"/>
</dbReference>
<dbReference type="FunFam" id="1.20.58.390:FF:000043">
    <property type="entry name" value="AcetylCholine Receptor"/>
    <property type="match status" value="1"/>
</dbReference>
<evidence type="ECO:0000256" key="9">
    <source>
        <dbReference type="ARBA" id="ARBA00023170"/>
    </source>
</evidence>
<dbReference type="InterPro" id="IPR036719">
    <property type="entry name" value="Neuro-gated_channel_TM_sf"/>
</dbReference>
<proteinExistence type="inferred from homology"/>
<dbReference type="PANTHER" id="PTHR18945">
    <property type="entry name" value="NEUROTRANSMITTER GATED ION CHANNEL"/>
    <property type="match status" value="1"/>
</dbReference>
<evidence type="ECO:0000256" key="7">
    <source>
        <dbReference type="ARBA" id="ARBA00023136"/>
    </source>
</evidence>
<dbReference type="Pfam" id="PF02932">
    <property type="entry name" value="Neur_chan_memb"/>
    <property type="match status" value="1"/>
</dbReference>
<keyword evidence="1 14" id="KW-0813">Transport</keyword>
<feature type="transmembrane region" description="Helical" evidence="14">
    <location>
        <begin position="279"/>
        <end position="302"/>
    </location>
</feature>
<evidence type="ECO:0000256" key="5">
    <source>
        <dbReference type="ARBA" id="ARBA00023018"/>
    </source>
</evidence>
<accession>A0A3S1BKM9</accession>
<dbReference type="SUPFAM" id="SSF63712">
    <property type="entry name" value="Nicotinic receptor ligand binding domain-like"/>
    <property type="match status" value="1"/>
</dbReference>
<evidence type="ECO:0000256" key="2">
    <source>
        <dbReference type="ARBA" id="ARBA00022475"/>
    </source>
</evidence>
<evidence type="ECO:0008006" key="20">
    <source>
        <dbReference type="Google" id="ProtNLM"/>
    </source>
</evidence>
<dbReference type="InterPro" id="IPR038050">
    <property type="entry name" value="Neuro_actylchol_rec"/>
</dbReference>
<feature type="transmembrane region" description="Helical" evidence="14">
    <location>
        <begin position="249"/>
        <end position="267"/>
    </location>
</feature>
<reference evidence="18 19" key="1">
    <citation type="submission" date="2019-01" db="EMBL/GenBank/DDBJ databases">
        <title>A draft genome assembly of the solar-powered sea slug Elysia chlorotica.</title>
        <authorList>
            <person name="Cai H."/>
            <person name="Li Q."/>
            <person name="Fang X."/>
            <person name="Li J."/>
            <person name="Curtis N.E."/>
            <person name="Altenburger A."/>
            <person name="Shibata T."/>
            <person name="Feng M."/>
            <person name="Maeda T."/>
            <person name="Schwartz J.A."/>
            <person name="Shigenobu S."/>
            <person name="Lundholm N."/>
            <person name="Nishiyama T."/>
            <person name="Yang H."/>
            <person name="Hasebe M."/>
            <person name="Li S."/>
            <person name="Pierce S.K."/>
            <person name="Wang J."/>
        </authorList>
    </citation>
    <scope>NUCLEOTIDE SEQUENCE [LARGE SCALE GENOMIC DNA]</scope>
    <source>
        <strain evidence="18">EC2010</strain>
        <tissue evidence="18">Whole organism of an adult</tissue>
    </source>
</reference>
<evidence type="ECO:0000256" key="1">
    <source>
        <dbReference type="ARBA" id="ARBA00022448"/>
    </source>
</evidence>
<organism evidence="18 19">
    <name type="scientific">Elysia chlorotica</name>
    <name type="common">Eastern emerald elysia</name>
    <name type="synonym">Sea slug</name>
    <dbReference type="NCBI Taxonomy" id="188477"/>
    <lineage>
        <taxon>Eukaryota</taxon>
        <taxon>Metazoa</taxon>
        <taxon>Spiralia</taxon>
        <taxon>Lophotrochozoa</taxon>
        <taxon>Mollusca</taxon>
        <taxon>Gastropoda</taxon>
        <taxon>Heterobranchia</taxon>
        <taxon>Euthyneura</taxon>
        <taxon>Panpulmonata</taxon>
        <taxon>Sacoglossa</taxon>
        <taxon>Placobranchoidea</taxon>
        <taxon>Plakobranchidae</taxon>
        <taxon>Elysia</taxon>
    </lineage>
</organism>
<evidence type="ECO:0000313" key="18">
    <source>
        <dbReference type="EMBL" id="RUS69403.1"/>
    </source>
</evidence>
<feature type="compositionally biased region" description="Basic and acidic residues" evidence="15">
    <location>
        <begin position="390"/>
        <end position="400"/>
    </location>
</feature>
<keyword evidence="3 14" id="KW-0812">Transmembrane</keyword>
<dbReference type="CDD" id="cd18997">
    <property type="entry name" value="LGIC_ECD_nAChR"/>
    <property type="match status" value="1"/>
</dbReference>
<name>A0A3S1BKM9_ELYCH</name>
<evidence type="ECO:0000256" key="14">
    <source>
        <dbReference type="RuleBase" id="RU000687"/>
    </source>
</evidence>
<feature type="non-terminal residue" evidence="18">
    <location>
        <position position="1"/>
    </location>
</feature>
<gene>
    <name evidence="18" type="ORF">EGW08_022834</name>
</gene>
<dbReference type="InterPro" id="IPR018000">
    <property type="entry name" value="Neurotransmitter_ion_chnl_CS"/>
</dbReference>
<keyword evidence="5" id="KW-0770">Synapse</keyword>
<keyword evidence="19" id="KW-1185">Reference proteome</keyword>
<keyword evidence="2" id="KW-1003">Cell membrane</keyword>
<keyword evidence="7 14" id="KW-0472">Membrane</keyword>
<comment type="subcellular location">
    <subcellularLocation>
        <location evidence="13">Synaptic cell membrane</location>
        <topology evidence="13">Multi-pass membrane protein</topology>
    </subcellularLocation>
</comment>
<feature type="domain" description="Neurotransmitter-gated ion-channel ligand-binding" evidence="16">
    <location>
        <begin position="4"/>
        <end position="154"/>
    </location>
</feature>
<keyword evidence="6 14" id="KW-0406">Ion transport</keyword>
<evidence type="ECO:0000256" key="6">
    <source>
        <dbReference type="ARBA" id="ARBA00023065"/>
    </source>
</evidence>
<feature type="compositionally biased region" description="Polar residues" evidence="15">
    <location>
        <begin position="417"/>
        <end position="426"/>
    </location>
</feature>
<dbReference type="Proteomes" id="UP000271974">
    <property type="component" value="Unassembled WGS sequence"/>
</dbReference>
<keyword evidence="4 14" id="KW-1133">Transmembrane helix</keyword>
<dbReference type="InterPro" id="IPR036734">
    <property type="entry name" value="Neur_chan_lig-bd_sf"/>
</dbReference>
<dbReference type="OrthoDB" id="5975154at2759"/>
<dbReference type="InterPro" id="IPR006029">
    <property type="entry name" value="Neurotrans-gated_channel_TM"/>
</dbReference>
<feature type="transmembrane region" description="Helical" evidence="14">
    <location>
        <begin position="748"/>
        <end position="768"/>
    </location>
</feature>
<dbReference type="InterPro" id="IPR002394">
    <property type="entry name" value="Nicotinic_acetylcholine_rcpt"/>
</dbReference>
<dbReference type="PRINTS" id="PR00254">
    <property type="entry name" value="NICOTINICR"/>
</dbReference>
<dbReference type="FunFam" id="2.70.170.10:FF:000028">
    <property type="entry name" value="AcetylCholine Receptor"/>
    <property type="match status" value="1"/>
</dbReference>
<keyword evidence="9" id="KW-0675">Receptor</keyword>
<evidence type="ECO:0000259" key="17">
    <source>
        <dbReference type="Pfam" id="PF02932"/>
    </source>
</evidence>
<feature type="region of interest" description="Disordered" evidence="15">
    <location>
        <begin position="364"/>
        <end position="426"/>
    </location>
</feature>
<dbReference type="GO" id="GO:0022848">
    <property type="term" value="F:acetylcholine-gated monoatomic cation-selective channel activity"/>
    <property type="evidence" value="ECO:0007669"/>
    <property type="project" value="InterPro"/>
</dbReference>
<keyword evidence="10" id="KW-0325">Glycoprotein</keyword>
<comment type="caution">
    <text evidence="18">The sequence shown here is derived from an EMBL/GenBank/DDBJ whole genome shotgun (WGS) entry which is preliminary data.</text>
</comment>
<comment type="similarity">
    <text evidence="14">Belongs to the ligand-gated ion channel (TC 1.A.9) family.</text>
</comment>
<dbReference type="PRINTS" id="PR00252">
    <property type="entry name" value="NRIONCHANNEL"/>
</dbReference>
<evidence type="ECO:0000256" key="11">
    <source>
        <dbReference type="ARBA" id="ARBA00023286"/>
    </source>
</evidence>
<evidence type="ECO:0000256" key="12">
    <source>
        <dbReference type="ARBA" id="ARBA00023303"/>
    </source>
</evidence>